<accession>A0ABN8N361</accession>
<gene>
    <name evidence="1" type="ORF">PLOB_00042878</name>
</gene>
<sequence>MSLKKAREHLLYGLDERLITEEEFLLLYDVNRSTNLDFPYEQYPLFDLDDVQNDECLAEFRVHKHDLPILAEVLGIPDQFVLEQRSVVGGMEALCMLLKRLTYPCRYSDLLHRFGQRPVSSAQGHSVPLIEPNQLSYACNSANLSLTDLCFTANFNSAELLSDLAIFDHTSPLSGLPFLN</sequence>
<dbReference type="PANTHER" id="PTHR34615:SF1">
    <property type="entry name" value="PX DOMAIN-CONTAINING PROTEIN"/>
    <property type="match status" value="1"/>
</dbReference>
<dbReference type="EMBL" id="CALNXK010000007">
    <property type="protein sequence ID" value="CAH3039034.1"/>
    <property type="molecule type" value="Genomic_DNA"/>
</dbReference>
<evidence type="ECO:0000313" key="2">
    <source>
        <dbReference type="Proteomes" id="UP001159405"/>
    </source>
</evidence>
<organism evidence="1 2">
    <name type="scientific">Porites lobata</name>
    <dbReference type="NCBI Taxonomy" id="104759"/>
    <lineage>
        <taxon>Eukaryota</taxon>
        <taxon>Metazoa</taxon>
        <taxon>Cnidaria</taxon>
        <taxon>Anthozoa</taxon>
        <taxon>Hexacorallia</taxon>
        <taxon>Scleractinia</taxon>
        <taxon>Fungiina</taxon>
        <taxon>Poritidae</taxon>
        <taxon>Porites</taxon>
    </lineage>
</organism>
<protein>
    <submittedName>
        <fullName evidence="1">Uncharacterized protein</fullName>
    </submittedName>
</protein>
<evidence type="ECO:0000313" key="1">
    <source>
        <dbReference type="EMBL" id="CAH3039034.1"/>
    </source>
</evidence>
<dbReference type="PANTHER" id="PTHR34615">
    <property type="entry name" value="PX DOMAIN-CONTAINING PROTEIN"/>
    <property type="match status" value="1"/>
</dbReference>
<comment type="caution">
    <text evidence="1">The sequence shown here is derived from an EMBL/GenBank/DDBJ whole genome shotgun (WGS) entry which is preliminary data.</text>
</comment>
<name>A0ABN8N361_9CNID</name>
<dbReference type="Proteomes" id="UP001159405">
    <property type="component" value="Unassembled WGS sequence"/>
</dbReference>
<keyword evidence="2" id="KW-1185">Reference proteome</keyword>
<reference evidence="1 2" key="1">
    <citation type="submission" date="2022-05" db="EMBL/GenBank/DDBJ databases">
        <authorList>
            <consortium name="Genoscope - CEA"/>
            <person name="William W."/>
        </authorList>
    </citation>
    <scope>NUCLEOTIDE SEQUENCE [LARGE SCALE GENOMIC DNA]</scope>
</reference>
<proteinExistence type="predicted"/>